<feature type="region of interest" description="Disordered" evidence="4">
    <location>
        <begin position="722"/>
        <end position="748"/>
    </location>
</feature>
<feature type="region of interest" description="Disordered" evidence="4">
    <location>
        <begin position="414"/>
        <end position="447"/>
    </location>
</feature>
<reference evidence="6 7" key="1">
    <citation type="submission" date="2015-04" db="EMBL/GenBank/DDBJ databases">
        <title>Complete genome sequence of Schizopora paradoxa KUC8140, a cosmopolitan wood degrader in East Asia.</title>
        <authorList>
            <consortium name="DOE Joint Genome Institute"/>
            <person name="Min B."/>
            <person name="Park H."/>
            <person name="Jang Y."/>
            <person name="Kim J.-J."/>
            <person name="Kim K.H."/>
            <person name="Pangilinan J."/>
            <person name="Lipzen A."/>
            <person name="Riley R."/>
            <person name="Grigoriev I.V."/>
            <person name="Spatafora J.W."/>
            <person name="Choi I.-G."/>
        </authorList>
    </citation>
    <scope>NUCLEOTIDE SEQUENCE [LARGE SCALE GENOMIC DNA]</scope>
    <source>
        <strain evidence="6 7">KUC8140</strain>
    </source>
</reference>
<dbReference type="GO" id="GO:0035591">
    <property type="term" value="F:signaling adaptor activity"/>
    <property type="evidence" value="ECO:0007669"/>
    <property type="project" value="TreeGrafter"/>
</dbReference>
<feature type="region of interest" description="Disordered" evidence="4">
    <location>
        <begin position="459"/>
        <end position="479"/>
    </location>
</feature>
<feature type="region of interest" description="Disordered" evidence="4">
    <location>
        <begin position="519"/>
        <end position="604"/>
    </location>
</feature>
<dbReference type="InParanoid" id="A0A0H2S0A3"/>
<dbReference type="SMART" id="SM00320">
    <property type="entry name" value="WD40"/>
    <property type="match status" value="5"/>
</dbReference>
<dbReference type="PANTHER" id="PTHR46170:SF1">
    <property type="entry name" value="GATOR COMPLEX PROTEIN WDR59"/>
    <property type="match status" value="1"/>
</dbReference>
<dbReference type="EMBL" id="KQ085933">
    <property type="protein sequence ID" value="KLO15193.1"/>
    <property type="molecule type" value="Genomic_DNA"/>
</dbReference>
<sequence length="1377" mass="152213">MSRLDLSSTISPRNAYSPERLQSPVSPPLSYISARRPSLTPHPDVFTGSFRSTENQASQPIPYSGLRNETSFEGEGEEEDANFRQSLQIDMKTLLGDAVGNMSISPTSRDVVLAARKGLFIIDLHSPLEVPRFLPQGGTWDVADVQWNPHPSHAEYIVSTSSERLLIWNLLLVGKTSIEYILQSHYRAITDINWHCFEPDLVCSIGIDSWVWAWDLRTPHKPAFGLCAFNSAGTQVKWNRKDSNILASSHLDEVLIWDRRRGSVPLSRVKAHDAKIYGIDWSHSLPNEIISCSLDKKIKVWDINDLSAPKQTFLTDNPVWRARDLPFGRGIMSLSQRGGTALEMWSYDNTEDPIESFDGHADVVKEFVWRSRGGCANDGAENDFQLITWSKDKTLRFWPVSRDTMLKAGVMADSATKRKAKSRKREETISFRSPPHGSDVQPALSAPRGHRTILAGVRAPVPETTSTTHPVLLPHHGSTARASRLEVLASNEARKDKRSLSKPRSSLLNISNVSPIAPAAAAERPDGTMSKGNAKGSKVLPMDPSTWLQSIRTESVGPSLHTRFSSGSRPPSGPDRDGSDSLKRRRRSVSRSRDEEVPRDPESSTFLVDEINSVVNKLTPAKVKLERHDLSKHRSCTFGLHGPWGESASVNVFVRVTFTFPREYPQAVHPLGTPTVDIERSPLIPTIRRAYMRKKLKKIRETERPCLELCLRFLLVGDGGENRPGLDSGSSSDEERPSKQKRTKDFSASLIRDHQNLAEPRSSQGVFGPNGQLVCVFRSLPRLVKAVQQESISVSPSIPTRNRETIPRLFQSPLQLSDAVRRLAIAANDRSFGFPGLKDPEDTENILRIMNNLLSFTQPRHHSSNDHHRGGRSAENVQSNNYSLLPKRMTIVYVKDKADVVGAHRAIAQEYVVMDASPAELAALNAEIARRHSRSDHERIFRCLAALLHTSQKEGNGSNVKNSTTKVSLGQVARKLVLTLHEGLLKAKDIQILAMFAVIVLQAQPSTVVKGSNTPSQPRSRVSSAATPSRSPELDYFSIRGRRGQIRTSPSISPRLNRLPSTPTTPSPLTQGQLQSSSLSSRGSWSSLFTASSMRQLMGSSSNQDGSSEPRVSPKLVLSKSASGLARIPFTAANGMRRQHSALSQQLTIQSTNLTKAVSQTSDASPVKVQGDVPRPAQPKIAWPSSGTPPVNSRQRTATFSQVVISAPSESRIMEKTLFISEDLRRPIKGKTDDDLPLEFIEKLVAHVVAYAEMLYAWGLVQQRAQLLKVLQLTAPSISTSFDKHAQPTLEMARCCQMCSRELLSSALQRRGATCPTCIRVSAALCAVCRMPVKGLSHSCVSCLHITHLRCWDRQQLTSCPTGCGCECKTRYLSCGV</sequence>
<evidence type="ECO:0000256" key="1">
    <source>
        <dbReference type="ARBA" id="ARBA00022574"/>
    </source>
</evidence>
<dbReference type="Proteomes" id="UP000053477">
    <property type="component" value="Unassembled WGS sequence"/>
</dbReference>
<dbReference type="InterPro" id="IPR036322">
    <property type="entry name" value="WD40_repeat_dom_sf"/>
</dbReference>
<accession>A0A0H2S0A3</accession>
<dbReference type="InterPro" id="IPR015943">
    <property type="entry name" value="WD40/YVTN_repeat-like_dom_sf"/>
</dbReference>
<dbReference type="GO" id="GO:0005774">
    <property type="term" value="C:vacuolar membrane"/>
    <property type="evidence" value="ECO:0007669"/>
    <property type="project" value="TreeGrafter"/>
</dbReference>
<protein>
    <recommendedName>
        <fullName evidence="5">WDR59/RTC1-like RING zinc finger domain-containing protein</fullName>
    </recommendedName>
</protein>
<feature type="region of interest" description="Disordered" evidence="4">
    <location>
        <begin position="858"/>
        <end position="877"/>
    </location>
</feature>
<keyword evidence="1 3" id="KW-0853">WD repeat</keyword>
<dbReference type="InterPro" id="IPR001680">
    <property type="entry name" value="WD40_rpt"/>
</dbReference>
<evidence type="ECO:0000256" key="2">
    <source>
        <dbReference type="ARBA" id="ARBA00022737"/>
    </source>
</evidence>
<proteinExistence type="predicted"/>
<evidence type="ECO:0000313" key="7">
    <source>
        <dbReference type="Proteomes" id="UP000053477"/>
    </source>
</evidence>
<dbReference type="Pfam" id="PF17120">
    <property type="entry name" value="zf-RING_16"/>
    <property type="match status" value="1"/>
</dbReference>
<organism evidence="6 7">
    <name type="scientific">Schizopora paradoxa</name>
    <dbReference type="NCBI Taxonomy" id="27342"/>
    <lineage>
        <taxon>Eukaryota</taxon>
        <taxon>Fungi</taxon>
        <taxon>Dikarya</taxon>
        <taxon>Basidiomycota</taxon>
        <taxon>Agaricomycotina</taxon>
        <taxon>Agaricomycetes</taxon>
        <taxon>Hymenochaetales</taxon>
        <taxon>Schizoporaceae</taxon>
        <taxon>Schizopora</taxon>
    </lineage>
</organism>
<dbReference type="InterPro" id="IPR049566">
    <property type="entry name" value="WDR59_RTC1-like_RING_Znf"/>
</dbReference>
<dbReference type="InterPro" id="IPR049567">
    <property type="entry name" value="WDR59-like"/>
</dbReference>
<dbReference type="GO" id="GO:1904263">
    <property type="term" value="P:positive regulation of TORC1 signaling"/>
    <property type="evidence" value="ECO:0007669"/>
    <property type="project" value="TreeGrafter"/>
</dbReference>
<feature type="region of interest" description="Disordered" evidence="4">
    <location>
        <begin position="1"/>
        <end position="80"/>
    </location>
</feature>
<evidence type="ECO:0000256" key="4">
    <source>
        <dbReference type="SAM" id="MobiDB-lite"/>
    </source>
</evidence>
<dbReference type="InterPro" id="IPR019775">
    <property type="entry name" value="WD40_repeat_CS"/>
</dbReference>
<evidence type="ECO:0000259" key="5">
    <source>
        <dbReference type="Pfam" id="PF17120"/>
    </source>
</evidence>
<feature type="compositionally biased region" description="Low complexity" evidence="4">
    <location>
        <begin position="1059"/>
        <end position="1082"/>
    </location>
</feature>
<dbReference type="PANTHER" id="PTHR46170">
    <property type="entry name" value="GATOR COMPLEX PROTEIN WDR59"/>
    <property type="match status" value="1"/>
</dbReference>
<name>A0A0H2S0A3_9AGAM</name>
<feature type="compositionally biased region" description="Polar residues" evidence="4">
    <location>
        <begin position="1008"/>
        <end position="1030"/>
    </location>
</feature>
<feature type="region of interest" description="Disordered" evidence="4">
    <location>
        <begin position="1160"/>
        <end position="1195"/>
    </location>
</feature>
<feature type="compositionally biased region" description="Polar residues" evidence="4">
    <location>
        <begin position="49"/>
        <end position="71"/>
    </location>
</feature>
<dbReference type="STRING" id="27342.A0A0H2S0A3"/>
<dbReference type="FunCoup" id="A0A0H2S0A3">
    <property type="interactions" value="219"/>
</dbReference>
<dbReference type="OrthoDB" id="311712at2759"/>
<feature type="region of interest" description="Disordered" evidence="4">
    <location>
        <begin position="1008"/>
        <end position="1082"/>
    </location>
</feature>
<feature type="domain" description="WDR59/RTC1-like RING zinc finger" evidence="5">
    <location>
        <begin position="1323"/>
        <end position="1370"/>
    </location>
</feature>
<keyword evidence="2" id="KW-0677">Repeat</keyword>
<feature type="compositionally biased region" description="Polar residues" evidence="4">
    <location>
        <begin position="1"/>
        <end position="14"/>
    </location>
</feature>
<dbReference type="PROSITE" id="PS00678">
    <property type="entry name" value="WD_REPEATS_1"/>
    <property type="match status" value="1"/>
</dbReference>
<keyword evidence="7" id="KW-1185">Reference proteome</keyword>
<gene>
    <name evidence="6" type="ORF">SCHPADRAFT_849883</name>
</gene>
<feature type="compositionally biased region" description="Basic and acidic residues" evidence="4">
    <location>
        <begin position="591"/>
        <end position="602"/>
    </location>
</feature>
<dbReference type="Gene3D" id="2.130.10.10">
    <property type="entry name" value="YVTN repeat-like/Quinoprotein amine dehydrogenase"/>
    <property type="match status" value="1"/>
</dbReference>
<evidence type="ECO:0000313" key="6">
    <source>
        <dbReference type="EMBL" id="KLO15193.1"/>
    </source>
</evidence>
<evidence type="ECO:0000256" key="3">
    <source>
        <dbReference type="PROSITE-ProRule" id="PRU00221"/>
    </source>
</evidence>
<feature type="repeat" description="WD" evidence="3">
    <location>
        <begin position="269"/>
        <end position="311"/>
    </location>
</feature>
<feature type="compositionally biased region" description="Polar residues" evidence="4">
    <location>
        <begin position="1185"/>
        <end position="1195"/>
    </location>
</feature>
<dbReference type="GO" id="GO:0035859">
    <property type="term" value="C:Seh1-associated complex"/>
    <property type="evidence" value="ECO:0007669"/>
    <property type="project" value="TreeGrafter"/>
</dbReference>
<dbReference type="PROSITE" id="PS50082">
    <property type="entry name" value="WD_REPEATS_2"/>
    <property type="match status" value="1"/>
</dbReference>
<dbReference type="SUPFAM" id="SSF50978">
    <property type="entry name" value="WD40 repeat-like"/>
    <property type="match status" value="1"/>
</dbReference>
<dbReference type="PROSITE" id="PS50294">
    <property type="entry name" value="WD_REPEATS_REGION"/>
    <property type="match status" value="1"/>
</dbReference>
<dbReference type="GO" id="GO:0034198">
    <property type="term" value="P:cellular response to amino acid starvation"/>
    <property type="evidence" value="ECO:0007669"/>
    <property type="project" value="TreeGrafter"/>
</dbReference>